<accession>A0ABY8G4R1</accession>
<dbReference type="EMBL" id="CP114280">
    <property type="protein sequence ID" value="WFN54927.1"/>
    <property type="molecule type" value="Genomic_DNA"/>
</dbReference>
<gene>
    <name evidence="1" type="ORF">O1Q98_14910</name>
</gene>
<evidence type="ECO:0000313" key="2">
    <source>
        <dbReference type="Proteomes" id="UP001219630"/>
    </source>
</evidence>
<sequence>MNIIAFLCNGHDNVKCPPRCGQFHPTGIIALSDYRANSGWLAGRQPVKPRTHEALANALSSP</sequence>
<evidence type="ECO:0000313" key="1">
    <source>
        <dbReference type="EMBL" id="WFN54927.1"/>
    </source>
</evidence>
<proteinExistence type="predicted"/>
<organism evidence="1 2">
    <name type="scientific">Dickeya lacustris</name>
    <dbReference type="NCBI Taxonomy" id="2259638"/>
    <lineage>
        <taxon>Bacteria</taxon>
        <taxon>Pseudomonadati</taxon>
        <taxon>Pseudomonadota</taxon>
        <taxon>Gammaproteobacteria</taxon>
        <taxon>Enterobacterales</taxon>
        <taxon>Pectobacteriaceae</taxon>
        <taxon>Dickeya</taxon>
    </lineage>
</organism>
<dbReference type="Proteomes" id="UP001219630">
    <property type="component" value="Chromosome"/>
</dbReference>
<name>A0ABY8G4R1_9GAMM</name>
<protein>
    <submittedName>
        <fullName evidence="1">Uncharacterized protein</fullName>
    </submittedName>
</protein>
<dbReference type="RefSeq" id="WP_278142121.1">
    <property type="nucleotide sequence ID" value="NZ_CP114280.1"/>
</dbReference>
<reference evidence="1 2" key="1">
    <citation type="submission" date="2022-12" db="EMBL/GenBank/DDBJ databases">
        <title>Complete genome sequencing of Dickeya lacustris type strain LMG30899.</title>
        <authorList>
            <person name="Dobhal S."/>
            <person name="Arizala D."/>
            <person name="Arif M."/>
        </authorList>
    </citation>
    <scope>NUCLEOTIDE SEQUENCE [LARGE SCALE GENOMIC DNA]</scope>
    <source>
        <strain evidence="1 2">LMG30899</strain>
    </source>
</reference>
<keyword evidence="2" id="KW-1185">Reference proteome</keyword>